<organism evidence="5 6">
    <name type="scientific">Stappia sediminis</name>
    <dbReference type="NCBI Taxonomy" id="2692190"/>
    <lineage>
        <taxon>Bacteria</taxon>
        <taxon>Pseudomonadati</taxon>
        <taxon>Pseudomonadota</taxon>
        <taxon>Alphaproteobacteria</taxon>
        <taxon>Hyphomicrobiales</taxon>
        <taxon>Stappiaceae</taxon>
        <taxon>Stappia</taxon>
    </lineage>
</organism>
<dbReference type="InterPro" id="IPR050988">
    <property type="entry name" value="Mannitol_DH/Oxidoreductase"/>
</dbReference>
<dbReference type="InterPro" id="IPR036291">
    <property type="entry name" value="NAD(P)-bd_dom_sf"/>
</dbReference>
<name>A0A7X3LWQ8_9HYPH</name>
<dbReference type="RefSeq" id="WP_160776829.1">
    <property type="nucleotide sequence ID" value="NZ_WUMV01000008.1"/>
</dbReference>
<dbReference type="SUPFAM" id="SSF51735">
    <property type="entry name" value="NAD(P)-binding Rossmann-fold domains"/>
    <property type="match status" value="1"/>
</dbReference>
<evidence type="ECO:0000256" key="1">
    <source>
        <dbReference type="ARBA" id="ARBA00023002"/>
    </source>
</evidence>
<gene>
    <name evidence="5" type="ORF">GR183_16785</name>
</gene>
<dbReference type="InterPro" id="IPR013118">
    <property type="entry name" value="Mannitol_DH_C"/>
</dbReference>
<sequence>MSRSAEDAVLRPSYDRNRLKPRILHIGFGAFVRAHLLVYLDEILRKTDGDWGVCAVRLNSGAEELTELDTADHLYTVAEVDDGGITARTVGAVVSTCHPKRDGADALFARFEDPDLSIVSLTITEKGYCQKDGELDPDHKGIQADLASPEAPGTAVGYLVEGLRRRKESGLAGVTLLSCDNLPNNGAVCRAVVQAFAERRDPALARWIARNVSFPSTMVDRIVPALDDEGRAVLHSVLGDEDDPNGIVCEPFRQWVIEDDFAAGRPDFELAGAQFTDDVRPFEEMKLRMLNGSHSFIAYLGALAGHQTVSACMNDDPFRAAAFDLMMKEQAPTLSMPEDVDLDAYARALIARFSNSRLKHRTTQIASDGSQKLPQRFLESVRHHMRSGADWPRLALGIAGWMAYCRGRDDEGNPLPLNDPLAEKLTDIAITTEDGTEYVREILERSGIFPPMLSEDTGFRTRIADAYKALRKQGARNAVAALSSD</sequence>
<dbReference type="Proteomes" id="UP000433101">
    <property type="component" value="Unassembled WGS sequence"/>
</dbReference>
<evidence type="ECO:0000259" key="3">
    <source>
        <dbReference type="Pfam" id="PF01232"/>
    </source>
</evidence>
<dbReference type="InterPro" id="IPR008927">
    <property type="entry name" value="6-PGluconate_DH-like_C_sf"/>
</dbReference>
<keyword evidence="1" id="KW-0560">Oxidoreductase</keyword>
<evidence type="ECO:0000259" key="4">
    <source>
        <dbReference type="Pfam" id="PF08125"/>
    </source>
</evidence>
<dbReference type="Pfam" id="PF01232">
    <property type="entry name" value="Mannitol_dh"/>
    <property type="match status" value="1"/>
</dbReference>
<dbReference type="GO" id="GO:0016616">
    <property type="term" value="F:oxidoreductase activity, acting on the CH-OH group of donors, NAD or NADP as acceptor"/>
    <property type="evidence" value="ECO:0007669"/>
    <property type="project" value="TreeGrafter"/>
</dbReference>
<dbReference type="PROSITE" id="PS00974">
    <property type="entry name" value="MANNITOL_DHGENASE"/>
    <property type="match status" value="1"/>
</dbReference>
<dbReference type="Gene3D" id="1.10.1040.10">
    <property type="entry name" value="N-(1-d-carboxylethyl)-l-norvaline Dehydrogenase, domain 2"/>
    <property type="match status" value="1"/>
</dbReference>
<reference evidence="5 6" key="1">
    <citation type="submission" date="2019-12" db="EMBL/GenBank/DDBJ databases">
        <authorList>
            <person name="Li M."/>
        </authorList>
    </citation>
    <scope>NUCLEOTIDE SEQUENCE [LARGE SCALE GENOMIC DNA]</scope>
    <source>
        <strain evidence="5 6">GBMRC 2046</strain>
    </source>
</reference>
<dbReference type="Pfam" id="PF08125">
    <property type="entry name" value="Mannitol_dh_C"/>
    <property type="match status" value="1"/>
</dbReference>
<proteinExistence type="predicted"/>
<evidence type="ECO:0000313" key="6">
    <source>
        <dbReference type="Proteomes" id="UP000433101"/>
    </source>
</evidence>
<keyword evidence="2" id="KW-0520">NAD</keyword>
<evidence type="ECO:0000256" key="2">
    <source>
        <dbReference type="ARBA" id="ARBA00023027"/>
    </source>
</evidence>
<dbReference type="InterPro" id="IPR000669">
    <property type="entry name" value="Mannitol_DH"/>
</dbReference>
<feature type="domain" description="Mannitol dehydrogenase N-terminal" evidence="3">
    <location>
        <begin position="22"/>
        <end position="269"/>
    </location>
</feature>
<dbReference type="AlphaFoldDB" id="A0A7X3LWQ8"/>
<dbReference type="GO" id="GO:0019594">
    <property type="term" value="P:mannitol metabolic process"/>
    <property type="evidence" value="ECO:0007669"/>
    <property type="project" value="InterPro"/>
</dbReference>
<dbReference type="EMBL" id="WUMV01000008">
    <property type="protein sequence ID" value="MXN66574.1"/>
    <property type="molecule type" value="Genomic_DNA"/>
</dbReference>
<dbReference type="InterPro" id="IPR013328">
    <property type="entry name" value="6PGD_dom2"/>
</dbReference>
<dbReference type="InterPro" id="IPR013131">
    <property type="entry name" value="Mannitol_DH_N"/>
</dbReference>
<dbReference type="PANTHER" id="PTHR43362:SF1">
    <property type="entry name" value="MANNITOL DEHYDROGENASE 2-RELATED"/>
    <property type="match status" value="1"/>
</dbReference>
<dbReference type="Gene3D" id="3.40.50.720">
    <property type="entry name" value="NAD(P)-binding Rossmann-like Domain"/>
    <property type="match status" value="1"/>
</dbReference>
<dbReference type="SUPFAM" id="SSF48179">
    <property type="entry name" value="6-phosphogluconate dehydrogenase C-terminal domain-like"/>
    <property type="match status" value="1"/>
</dbReference>
<evidence type="ECO:0000313" key="5">
    <source>
        <dbReference type="EMBL" id="MXN66574.1"/>
    </source>
</evidence>
<dbReference type="PANTHER" id="PTHR43362">
    <property type="entry name" value="MANNITOL DEHYDROGENASE DSF1-RELATED"/>
    <property type="match status" value="1"/>
</dbReference>
<feature type="domain" description="Mannitol dehydrogenase C-terminal" evidence="4">
    <location>
        <begin position="278"/>
        <end position="470"/>
    </location>
</feature>
<keyword evidence="6" id="KW-1185">Reference proteome</keyword>
<accession>A0A7X3LWQ8</accession>
<dbReference type="PRINTS" id="PR00084">
    <property type="entry name" value="MTLDHDRGNASE"/>
</dbReference>
<comment type="caution">
    <text evidence="5">The sequence shown here is derived from an EMBL/GenBank/DDBJ whole genome shotgun (WGS) entry which is preliminary data.</text>
</comment>
<dbReference type="InterPro" id="IPR023027">
    <property type="entry name" value="Mannitol_DH_CS"/>
</dbReference>
<protein>
    <submittedName>
        <fullName evidence="5">Fructuronate reductase</fullName>
    </submittedName>
</protein>